<comment type="caution">
    <text evidence="1">The sequence shown here is derived from an EMBL/GenBank/DDBJ whole genome shotgun (WGS) entry which is preliminary data.</text>
</comment>
<name>A0ACC6M0P6_9BACI</name>
<accession>A0ACC6M0P6</accession>
<dbReference type="Proteomes" id="UP001277972">
    <property type="component" value="Unassembled WGS sequence"/>
</dbReference>
<evidence type="ECO:0000313" key="1">
    <source>
        <dbReference type="EMBL" id="MDX8044453.1"/>
    </source>
</evidence>
<sequence>MQAKNKVGLIFAFCVLFASGCIHLLHRFFHISDRWHMHHGALAPQLALVLNILLIVPVILFFITIMLYIRQKDHPFIPVLVTLTITFSSISMIAGGEGMVEYHFSIFMVVAMIGYYERVSLIGIMTTIFALQHILGYFLFTNYVFGTETYSFSMLLIHALFLLATSSAVGWQVILRNRLSDNLNKKEEHERMLQEMLNKLSKTTEKLTDTSQKVQNVDEKNQILMSQTVEHTNKIAEDATNQHVKINDNVQNMNSITNKMKEIDQESVNVAQITINAENEVQLGNDTLEQTIEQMNTLRSSVSNTTDTFQSLTSRSNEISKIIQLITDISAQTNLLALNAAIEAARAGEHGKGFSVVAEQVRKLSEETADAAKQVTTLITAIQQDTSSSEASLQETMKEVEASEQSMQQTNKVFQRIFESVIETKNRLELISKSTNEANNTTNQAMQSMYEIQAIATETASHAQVSVKNSEEQKAEVEYLSTFIHTLNEITIELKELMQKIKEAN</sequence>
<gene>
    <name evidence="1" type="ORF">SH601_00505</name>
</gene>
<keyword evidence="2" id="KW-1185">Reference proteome</keyword>
<reference evidence="1" key="1">
    <citation type="submission" date="2023-11" db="EMBL/GenBank/DDBJ databases">
        <title>Gracilibacillus pellucida a moderately halophilic bacterium isolated from saline soil in Xinjiang province.</title>
        <authorList>
            <person name="Zhang Z."/>
            <person name="Tan F."/>
            <person name="Wang Y."/>
            <person name="Xia M."/>
        </authorList>
    </citation>
    <scope>NUCLEOTIDE SEQUENCE</scope>
    <source>
        <strain evidence="1">S3-1-1</strain>
    </source>
</reference>
<proteinExistence type="predicted"/>
<organism evidence="1 2">
    <name type="scientific">Gracilibacillus pellucidus</name>
    <dbReference type="NCBI Taxonomy" id="3095368"/>
    <lineage>
        <taxon>Bacteria</taxon>
        <taxon>Bacillati</taxon>
        <taxon>Bacillota</taxon>
        <taxon>Bacilli</taxon>
        <taxon>Bacillales</taxon>
        <taxon>Bacillaceae</taxon>
        <taxon>Gracilibacillus</taxon>
    </lineage>
</organism>
<dbReference type="EMBL" id="JAWZSR010000001">
    <property type="protein sequence ID" value="MDX8044453.1"/>
    <property type="molecule type" value="Genomic_DNA"/>
</dbReference>
<evidence type="ECO:0000313" key="2">
    <source>
        <dbReference type="Proteomes" id="UP001277972"/>
    </source>
</evidence>
<protein>
    <submittedName>
        <fullName evidence="1">Methyl-accepting chemotaxis protein</fullName>
    </submittedName>
</protein>